<evidence type="ECO:0008006" key="3">
    <source>
        <dbReference type="Google" id="ProtNLM"/>
    </source>
</evidence>
<keyword evidence="2" id="KW-1185">Reference proteome</keyword>
<accession>A0A1T5HU44</accession>
<evidence type="ECO:0000313" key="2">
    <source>
        <dbReference type="Proteomes" id="UP000191055"/>
    </source>
</evidence>
<dbReference type="Proteomes" id="UP000191055">
    <property type="component" value="Unassembled WGS sequence"/>
</dbReference>
<gene>
    <name evidence="1" type="ORF">SAMN03080601_03487</name>
</gene>
<dbReference type="Pfam" id="PF19570">
    <property type="entry name" value="DUF6088"/>
    <property type="match status" value="1"/>
</dbReference>
<dbReference type="EMBL" id="FUYV01000040">
    <property type="protein sequence ID" value="SKC24194.1"/>
    <property type="molecule type" value="Genomic_DNA"/>
</dbReference>
<dbReference type="STRING" id="889453.SAMN03080601_03487"/>
<proteinExistence type="predicted"/>
<dbReference type="RefSeq" id="WP_079559140.1">
    <property type="nucleotide sequence ID" value="NZ_CP021904.1"/>
</dbReference>
<organism evidence="1 2">
    <name type="scientific">Alkalitalea saponilacus</name>
    <dbReference type="NCBI Taxonomy" id="889453"/>
    <lineage>
        <taxon>Bacteria</taxon>
        <taxon>Pseudomonadati</taxon>
        <taxon>Bacteroidota</taxon>
        <taxon>Bacteroidia</taxon>
        <taxon>Marinilabiliales</taxon>
        <taxon>Marinilabiliaceae</taxon>
        <taxon>Alkalitalea</taxon>
    </lineage>
</organism>
<dbReference type="AlphaFoldDB" id="A0A1T5HU44"/>
<protein>
    <recommendedName>
        <fullName evidence="3">Transcriptional regulator, AbiEi antitoxin, Type IV TA system</fullName>
    </recommendedName>
</protein>
<name>A0A1T5HU44_9BACT</name>
<reference evidence="1 2" key="1">
    <citation type="submission" date="2017-02" db="EMBL/GenBank/DDBJ databases">
        <authorList>
            <person name="Peterson S.W."/>
        </authorList>
    </citation>
    <scope>NUCLEOTIDE SEQUENCE [LARGE SCALE GENOMIC DNA]</scope>
    <source>
        <strain evidence="1 2">DSM 24412</strain>
    </source>
</reference>
<dbReference type="InterPro" id="IPR045738">
    <property type="entry name" value="DUF6088"/>
</dbReference>
<dbReference type="KEGG" id="asx:CDL62_14740"/>
<sequence length="200" mass="22502">MERPQVENRIAESLNELPKGSVLFVDDFLDYGSSESVKKALLRLKEKEILIRLAHGIYLYPKIDNELGVLFPSTEEITKAIARRDKARIIPTGTQALNKLGLSTQVPMKVVYLTDGAARSIKVGKRTITFKKTSPKNLMVKGEISSLAIQALKTIGQKKVDENTIEKIQSILRNEKIENIIYDAKLAPAWINKILMKTIR</sequence>
<dbReference type="OrthoDB" id="9798200at2"/>
<evidence type="ECO:0000313" key="1">
    <source>
        <dbReference type="EMBL" id="SKC24194.1"/>
    </source>
</evidence>